<dbReference type="AlphaFoldDB" id="A0A8J7DVA8"/>
<dbReference type="Pfam" id="PF00534">
    <property type="entry name" value="Glycos_transf_1"/>
    <property type="match status" value="1"/>
</dbReference>
<dbReference type="SUPFAM" id="SSF53756">
    <property type="entry name" value="UDP-Glycosyltransferase/glycogen phosphorylase"/>
    <property type="match status" value="1"/>
</dbReference>
<protein>
    <submittedName>
        <fullName evidence="2">Glycosyltransferase family 4 protein</fullName>
    </submittedName>
</protein>
<feature type="domain" description="Glycosyl transferase family 1" evidence="1">
    <location>
        <begin position="232"/>
        <end position="389"/>
    </location>
</feature>
<dbReference type="PANTHER" id="PTHR12526">
    <property type="entry name" value="GLYCOSYLTRANSFERASE"/>
    <property type="match status" value="1"/>
</dbReference>
<gene>
    <name evidence="2" type="ORF">IQ249_07160</name>
</gene>
<dbReference type="RefSeq" id="WP_194028761.1">
    <property type="nucleotide sequence ID" value="NZ_JADEWZ010000008.1"/>
</dbReference>
<dbReference type="InterPro" id="IPR001296">
    <property type="entry name" value="Glyco_trans_1"/>
</dbReference>
<dbReference type="GO" id="GO:0016757">
    <property type="term" value="F:glycosyltransferase activity"/>
    <property type="evidence" value="ECO:0007669"/>
    <property type="project" value="InterPro"/>
</dbReference>
<proteinExistence type="predicted"/>
<evidence type="ECO:0000259" key="1">
    <source>
        <dbReference type="Pfam" id="PF00534"/>
    </source>
</evidence>
<comment type="caution">
    <text evidence="2">The sequence shown here is derived from an EMBL/GenBank/DDBJ whole genome shotgun (WGS) entry which is preliminary data.</text>
</comment>
<dbReference type="Gene3D" id="3.40.50.2000">
    <property type="entry name" value="Glycogen Phosphorylase B"/>
    <property type="match status" value="2"/>
</dbReference>
<accession>A0A8J7DVA8</accession>
<evidence type="ECO:0000313" key="2">
    <source>
        <dbReference type="EMBL" id="MBE9115672.1"/>
    </source>
</evidence>
<sequence>MKHRIAYLTTEFPGQTHIFLWREYQALKELGLDIFLVATRRPPANIKSHTWSKEAEQQTSYLLPLSLGDYVWGFFDILKAGPGVWANISTSILKAEDVSISEKLRLLATAFVATKVVRLSQLEGGEHIHCTTCANAANLAMFASMLSVAPLSYSLSLLGPRLETYGSNQKNKWKYASFGLFQSIQLLKDARKKLAGNLPDRVAFAPVGVNLDTMRRENRYVPWQNSQVCRLYSCGRLNPVKGYKYVIEAVEILSKKGFDVSLEIAGEDEQGGTGYRKVVEQLIEEKELGKRIKLLGAVSEERNKQGYSNAHVYVMGSLDEAAGAVAAMEAMAMEVPVVMPDVGATSELIESGKDGLLVNPKESGELADAIEKVLRNPDLAIQLGANGRQKIAAKFHHRISAEVIAKFIRSDSTI</sequence>
<reference evidence="2" key="1">
    <citation type="submission" date="2020-10" db="EMBL/GenBank/DDBJ databases">
        <authorList>
            <person name="Castelo-Branco R."/>
            <person name="Eusebio N."/>
            <person name="Adriana R."/>
            <person name="Vieira A."/>
            <person name="Brugerolle De Fraissinette N."/>
            <person name="Rezende De Castro R."/>
            <person name="Schneider M.P."/>
            <person name="Vasconcelos V."/>
            <person name="Leao P.N."/>
        </authorList>
    </citation>
    <scope>NUCLEOTIDE SEQUENCE</scope>
    <source>
        <strain evidence="2">LEGE 07157</strain>
    </source>
</reference>
<dbReference type="EMBL" id="JADEWZ010000008">
    <property type="protein sequence ID" value="MBE9115672.1"/>
    <property type="molecule type" value="Genomic_DNA"/>
</dbReference>
<dbReference type="CDD" id="cd03801">
    <property type="entry name" value="GT4_PimA-like"/>
    <property type="match status" value="1"/>
</dbReference>
<dbReference type="Proteomes" id="UP000654482">
    <property type="component" value="Unassembled WGS sequence"/>
</dbReference>
<dbReference type="NCBIfam" id="NF041876">
    <property type="entry name" value="EPS_EpsE"/>
    <property type="match status" value="1"/>
</dbReference>
<organism evidence="2 3">
    <name type="scientific">Lusitaniella coriacea LEGE 07157</name>
    <dbReference type="NCBI Taxonomy" id="945747"/>
    <lineage>
        <taxon>Bacteria</taxon>
        <taxon>Bacillati</taxon>
        <taxon>Cyanobacteriota</taxon>
        <taxon>Cyanophyceae</taxon>
        <taxon>Spirulinales</taxon>
        <taxon>Lusitaniellaceae</taxon>
        <taxon>Lusitaniella</taxon>
    </lineage>
</organism>
<name>A0A8J7DVA8_9CYAN</name>
<keyword evidence="3" id="KW-1185">Reference proteome</keyword>
<evidence type="ECO:0000313" key="3">
    <source>
        <dbReference type="Proteomes" id="UP000654482"/>
    </source>
</evidence>